<feature type="region of interest" description="Disordered" evidence="1">
    <location>
        <begin position="1"/>
        <end position="42"/>
    </location>
</feature>
<protein>
    <submittedName>
        <fullName evidence="3">Uncharacterized protein</fullName>
    </submittedName>
</protein>
<evidence type="ECO:0000313" key="3">
    <source>
        <dbReference type="EMBL" id="RDW28865.1"/>
    </source>
</evidence>
<keyword evidence="2" id="KW-0812">Transmembrane</keyword>
<dbReference type="VEuPathDB" id="FungiDB:YALI1_F38056g"/>
<evidence type="ECO:0000313" key="4">
    <source>
        <dbReference type="Proteomes" id="UP000256601"/>
    </source>
</evidence>
<organism evidence="3 4">
    <name type="scientific">Yarrowia lipolytica</name>
    <name type="common">Candida lipolytica</name>
    <dbReference type="NCBI Taxonomy" id="4952"/>
    <lineage>
        <taxon>Eukaryota</taxon>
        <taxon>Fungi</taxon>
        <taxon>Dikarya</taxon>
        <taxon>Ascomycota</taxon>
        <taxon>Saccharomycotina</taxon>
        <taxon>Dipodascomycetes</taxon>
        <taxon>Dipodascales</taxon>
        <taxon>Dipodascales incertae sedis</taxon>
        <taxon>Yarrowia</taxon>
    </lineage>
</organism>
<dbReference type="EMBL" id="KZ858949">
    <property type="protein sequence ID" value="RDW28865.1"/>
    <property type="molecule type" value="Genomic_DNA"/>
</dbReference>
<proteinExistence type="predicted"/>
<gene>
    <name evidence="3" type="ORF">B0I71DRAFT_162263</name>
</gene>
<reference evidence="3 4" key="1">
    <citation type="submission" date="2018-07" db="EMBL/GenBank/DDBJ databases">
        <title>Draft Genome Assemblies for Five Robust Yarrowia lipolytica Strains Exhibiting High Lipid Production and Pentose Sugar Utilization and Sugar Alcohol Secretion from Undetoxified Lignocellulosic Biomass Hydrolysates.</title>
        <authorList>
            <consortium name="DOE Joint Genome Institute"/>
            <person name="Walker C."/>
            <person name="Ryu S."/>
            <person name="Na H."/>
            <person name="Zane M."/>
            <person name="LaButti K."/>
            <person name="Lipzen A."/>
            <person name="Haridas S."/>
            <person name="Barry K."/>
            <person name="Grigoriev I.V."/>
            <person name="Quarterman J."/>
            <person name="Slininger P."/>
            <person name="Dien B."/>
            <person name="Trinh C.T."/>
        </authorList>
    </citation>
    <scope>NUCLEOTIDE SEQUENCE [LARGE SCALE GENOMIC DNA]</scope>
    <source>
        <strain evidence="3 4">YB392</strain>
    </source>
</reference>
<keyword evidence="2" id="KW-1133">Transmembrane helix</keyword>
<feature type="compositionally biased region" description="Basic and acidic residues" evidence="1">
    <location>
        <begin position="1"/>
        <end position="12"/>
    </location>
</feature>
<keyword evidence="2" id="KW-0472">Membrane</keyword>
<name>A0A371CF05_YARLL</name>
<dbReference type="Proteomes" id="UP000256601">
    <property type="component" value="Unassembled WGS sequence"/>
</dbReference>
<evidence type="ECO:0000256" key="1">
    <source>
        <dbReference type="SAM" id="MobiDB-lite"/>
    </source>
</evidence>
<dbReference type="AlphaFoldDB" id="A0A371CF05"/>
<sequence>MNPSTSKEEASKLCEQQKLAQLKQQSPTSPKQPYAIHPFAHNHPPPGPYLPPQWYYSPHPGYNFPLPEQVMRDNLFRKPGRLKLKNRRRREGLLRQVISSLYFRKKFRRMCGNVFRSCFRKRLDRYGWLSVAVRLIVHGCIYWVISPYTDYINLNTM</sequence>
<accession>A0A371CF05</accession>
<evidence type="ECO:0000256" key="2">
    <source>
        <dbReference type="SAM" id="Phobius"/>
    </source>
</evidence>
<feature type="compositionally biased region" description="Polar residues" evidence="1">
    <location>
        <begin position="18"/>
        <end position="31"/>
    </location>
</feature>
<feature type="transmembrane region" description="Helical" evidence="2">
    <location>
        <begin position="126"/>
        <end position="145"/>
    </location>
</feature>